<reference evidence="11" key="2">
    <citation type="journal article" date="2023" name="Infect Dis Poverty">
        <title>Chromosome-scale genome of the human blood fluke Schistosoma mekongi and its implications for public health.</title>
        <authorList>
            <person name="Zhou M."/>
            <person name="Xu L."/>
            <person name="Xu D."/>
            <person name="Chen W."/>
            <person name="Khan J."/>
            <person name="Hu Y."/>
            <person name="Huang H."/>
            <person name="Wei H."/>
            <person name="Zhang Y."/>
            <person name="Chusongsang P."/>
            <person name="Tanasarnprasert K."/>
            <person name="Hu X."/>
            <person name="Limpanont Y."/>
            <person name="Lv Z."/>
        </authorList>
    </citation>
    <scope>NUCLEOTIDE SEQUENCE</scope>
    <source>
        <strain evidence="11">LV_2022a</strain>
    </source>
</reference>
<keyword evidence="8" id="KW-0812">Transmembrane</keyword>
<dbReference type="InterPro" id="IPR003599">
    <property type="entry name" value="Ig_sub"/>
</dbReference>
<dbReference type="InterPro" id="IPR003598">
    <property type="entry name" value="Ig_sub2"/>
</dbReference>
<dbReference type="InterPro" id="IPR051275">
    <property type="entry name" value="Cell_adhesion_signaling"/>
</dbReference>
<evidence type="ECO:0000259" key="10">
    <source>
        <dbReference type="PROSITE" id="PS50853"/>
    </source>
</evidence>
<evidence type="ECO:0008006" key="13">
    <source>
        <dbReference type="Google" id="ProtNLM"/>
    </source>
</evidence>
<gene>
    <name evidence="11" type="ORF">MN116_007225</name>
</gene>
<feature type="transmembrane region" description="Helical" evidence="8">
    <location>
        <begin position="1356"/>
        <end position="1382"/>
    </location>
</feature>
<keyword evidence="2" id="KW-0677">Repeat</keyword>
<feature type="domain" description="Ig-like" evidence="9">
    <location>
        <begin position="658"/>
        <end position="749"/>
    </location>
</feature>
<keyword evidence="3 8" id="KW-0472">Membrane</keyword>
<dbReference type="InterPro" id="IPR036116">
    <property type="entry name" value="FN3_sf"/>
</dbReference>
<proteinExistence type="predicted"/>
<dbReference type="SMART" id="SM00060">
    <property type="entry name" value="FN3"/>
    <property type="match status" value="1"/>
</dbReference>
<dbReference type="PANTHER" id="PTHR11640">
    <property type="entry name" value="NEPHRIN"/>
    <property type="match status" value="1"/>
</dbReference>
<dbReference type="GO" id="GO:0098609">
    <property type="term" value="P:cell-cell adhesion"/>
    <property type="evidence" value="ECO:0007669"/>
    <property type="project" value="TreeGrafter"/>
</dbReference>
<comment type="caution">
    <text evidence="11">The sequence shown here is derived from an EMBL/GenBank/DDBJ whole genome shotgun (WGS) entry which is preliminary data.</text>
</comment>
<dbReference type="Pfam" id="PF00041">
    <property type="entry name" value="fn3"/>
    <property type="match status" value="1"/>
</dbReference>
<feature type="domain" description="Fibronectin type-III" evidence="10">
    <location>
        <begin position="1237"/>
        <end position="1334"/>
    </location>
</feature>
<evidence type="ECO:0000259" key="9">
    <source>
        <dbReference type="PROSITE" id="PS50835"/>
    </source>
</evidence>
<feature type="region of interest" description="Disordered" evidence="7">
    <location>
        <begin position="1628"/>
        <end position="1649"/>
    </location>
</feature>
<feature type="compositionally biased region" description="Polar residues" evidence="7">
    <location>
        <begin position="1523"/>
        <end position="1532"/>
    </location>
</feature>
<evidence type="ECO:0000313" key="12">
    <source>
        <dbReference type="Proteomes" id="UP001292079"/>
    </source>
</evidence>
<evidence type="ECO:0000256" key="4">
    <source>
        <dbReference type="ARBA" id="ARBA00023157"/>
    </source>
</evidence>
<keyword evidence="6" id="KW-0393">Immunoglobulin domain</keyword>
<organism evidence="11 12">
    <name type="scientific">Schistosoma mekongi</name>
    <name type="common">Parasitic worm</name>
    <dbReference type="NCBI Taxonomy" id="38744"/>
    <lineage>
        <taxon>Eukaryota</taxon>
        <taxon>Metazoa</taxon>
        <taxon>Spiralia</taxon>
        <taxon>Lophotrochozoa</taxon>
        <taxon>Platyhelminthes</taxon>
        <taxon>Trematoda</taxon>
        <taxon>Digenea</taxon>
        <taxon>Strigeidida</taxon>
        <taxon>Schistosomatoidea</taxon>
        <taxon>Schistosomatidae</taxon>
        <taxon>Schistosoma</taxon>
    </lineage>
</organism>
<evidence type="ECO:0000256" key="6">
    <source>
        <dbReference type="ARBA" id="ARBA00023319"/>
    </source>
</evidence>
<evidence type="ECO:0000256" key="5">
    <source>
        <dbReference type="ARBA" id="ARBA00023180"/>
    </source>
</evidence>
<feature type="domain" description="Ig-like" evidence="9">
    <location>
        <begin position="994"/>
        <end position="1114"/>
    </location>
</feature>
<feature type="compositionally biased region" description="Polar residues" evidence="7">
    <location>
        <begin position="1628"/>
        <end position="1638"/>
    </location>
</feature>
<dbReference type="PROSITE" id="PS50853">
    <property type="entry name" value="FN3"/>
    <property type="match status" value="1"/>
</dbReference>
<accession>A0AAE1Z8Q8</accession>
<dbReference type="EMBL" id="JALJAT010000005">
    <property type="protein sequence ID" value="KAK4469700.1"/>
    <property type="molecule type" value="Genomic_DNA"/>
</dbReference>
<dbReference type="InterPro" id="IPR013098">
    <property type="entry name" value="Ig_I-set"/>
</dbReference>
<dbReference type="Proteomes" id="UP001292079">
    <property type="component" value="Unassembled WGS sequence"/>
</dbReference>
<dbReference type="InterPro" id="IPR013106">
    <property type="entry name" value="Ig_V-set"/>
</dbReference>
<feature type="compositionally biased region" description="Basic residues" evidence="7">
    <location>
        <begin position="1513"/>
        <end position="1522"/>
    </location>
</feature>
<dbReference type="Pfam" id="PF07679">
    <property type="entry name" value="I-set"/>
    <property type="match status" value="2"/>
</dbReference>
<feature type="domain" description="Ig-like" evidence="9">
    <location>
        <begin position="1121"/>
        <end position="1230"/>
    </location>
</feature>
<dbReference type="GO" id="GO:0005886">
    <property type="term" value="C:plasma membrane"/>
    <property type="evidence" value="ECO:0007669"/>
    <property type="project" value="TreeGrafter"/>
</dbReference>
<dbReference type="PROSITE" id="PS50835">
    <property type="entry name" value="IG_LIKE"/>
    <property type="match status" value="8"/>
</dbReference>
<evidence type="ECO:0000256" key="1">
    <source>
        <dbReference type="ARBA" id="ARBA00004479"/>
    </source>
</evidence>
<keyword evidence="8" id="KW-1133">Transmembrane helix</keyword>
<evidence type="ECO:0000256" key="7">
    <source>
        <dbReference type="SAM" id="MobiDB-lite"/>
    </source>
</evidence>
<dbReference type="SUPFAM" id="SSF49265">
    <property type="entry name" value="Fibronectin type III"/>
    <property type="match status" value="1"/>
</dbReference>
<dbReference type="Gene3D" id="2.60.40.10">
    <property type="entry name" value="Immunoglobulins"/>
    <property type="match status" value="9"/>
</dbReference>
<dbReference type="PANTHER" id="PTHR11640:SF31">
    <property type="entry name" value="IRREGULAR CHIASM C-ROUGHEST PROTEIN-RELATED"/>
    <property type="match status" value="1"/>
</dbReference>
<comment type="subcellular location">
    <subcellularLocation>
        <location evidence="1">Membrane</location>
        <topology evidence="1">Single-pass type I membrane protein</topology>
    </subcellularLocation>
</comment>
<feature type="domain" description="Ig-like" evidence="9">
    <location>
        <begin position="531"/>
        <end position="650"/>
    </location>
</feature>
<dbReference type="InterPro" id="IPR003961">
    <property type="entry name" value="FN3_dom"/>
</dbReference>
<evidence type="ECO:0000313" key="11">
    <source>
        <dbReference type="EMBL" id="KAK4469700.1"/>
    </source>
</evidence>
<dbReference type="GO" id="GO:0050839">
    <property type="term" value="F:cell adhesion molecule binding"/>
    <property type="evidence" value="ECO:0007669"/>
    <property type="project" value="TreeGrafter"/>
</dbReference>
<protein>
    <recommendedName>
        <fullName evidence="13">Nephrin</fullName>
    </recommendedName>
</protein>
<keyword evidence="5" id="KW-0325">Glycoprotein</keyword>
<name>A0AAE1Z8Q8_SCHME</name>
<reference evidence="11" key="1">
    <citation type="submission" date="2022-04" db="EMBL/GenBank/DDBJ databases">
        <authorList>
            <person name="Xu L."/>
            <person name="Lv Z."/>
        </authorList>
    </citation>
    <scope>NUCLEOTIDE SEQUENCE</scope>
    <source>
        <strain evidence="11">LV_2022a</strain>
    </source>
</reference>
<dbReference type="Pfam" id="PF07686">
    <property type="entry name" value="V-set"/>
    <property type="match status" value="1"/>
</dbReference>
<keyword evidence="4" id="KW-1015">Disulfide bond</keyword>
<sequence length="1781" mass="200808">MISLCNWNLYLSDGITYRSNIYPQKKYKSLENFIALSSTSESLMKQNKSNVYILNDHSLNVINPNKYQKFSYLNDMHLENTDNSKHPLLSDPLFDPTILTDNAARVIQSNRCTTEERQKRIQCFDVLPAEQYAIPLGHTVNMQCVVLNQHGKVQWRAKKILLGYDRSIPGYSRFRIIGDVGRGEHTLQITDVQRDDAGEYECQVTPVPVNNHPLLRRKTYLEVLIKPDEPQILYQNVQLPDKKLIISQPDPILRISLICSASGGRPSPNFKWLLNHHEIPNLETKPKTAMSPNELAKMNNLLKVWGKLHPLISVAENGEHSSLSILKAGLEDGDELVCSVSNAATQINHDPLKRNLSVSIIVDIHTPPGPPKIVTPESNHVYLEGDELRAVCVSSPPGKPLGGLFWRWLIKSSQVDDDDIQRISGIGGRGGARLSDYTSVEAYLKSLDNGSPSQKQLMSEQLNHLQNGDFISEDVQPLHYTLSKEKDQLVNTLIIQRITRKYHAAKLVCETGHPVGAAHLTSITIYVKHAPANVTISVETGSIDDDHTSGRREKVAYARAGEIKTFICKTSPYYGQSTIKWLFQAAGDSITTPPKQLVDKSVTFKTPDGESSYQESRIQLTVRPEDDRSYIDCLVWSVGDTRIDSRIRLDIIHPPDSPKITGYKSGQPVNMAHLLELICTTTGGNPLPELQWFKDKKPITSNGESIVIGKQTSIKLKIVPQKEDNGAQYHCSARNTATENEWIESEAIILNVLFPPQRVSLNFGDKSVVQSGEQLVINCQADSSNPVAVITWRHYQCGPAHAFYRRHLLQQQQKLSKTSSNTNDGEKCKLLELKGSDEEPIPGASGGLLARSQLWLRPTWRYHLDFIECQAENPVYGPPIWHDRLQLNITFAPQFYGLQLGDQRVIREGESTHLDFGLYANPPVTSISWFYNDQLIPFEPKETDSWQGVFVAGSIGELLSLHKINRDNMGNYTVIVSNSQHESRNSFFLNVTYPAGIVGKLEENITQTNKDYTALDCKVNANPAISSKTFTWYRYLPPKGWMEEIDEGALQLSEPMYCNQSYVERPKMFAHCFQQDIFHISSTLYIYQITEEDVGKYICEVNNGIGESMKKTFNLLYHFAPTIIQLPRYTKAAGEQGSKVWLTCFIRTEPTPQVAWLKDNKMISMDALIQSKHSDTTDSKKKYESFLTHIRPGLYKAQLAVNDIRKYDFGSYSCQAANLEGEAQLIIHLSGTSTPDVPINFRLLNATQTTLHVAWTQGFDGGLAQTFQVRWREVGSVSLYKYADVASNDNRNGVEYLITGLKPGSEYMVSVNSMNTKHGASGYTEPIHLRTQPLDSYSGSGPMPPLSAVAYSDDNALLIIVSACVFGFVILLVNAIVIGFLIKRRRHRNMLRRRQHKPDQGYVKADSYGNFSRSHGYTPHDACLSQYSQHIATDIDQQGHIVSHTNANSIPDFTHLTSNQMTSGYPVHHLTSPTPYFNNTLNCPVTQRGSTDLGIGYPSTNPVSLMRREHGSIKHSTRHGQHTPRQANQSRYYGTKPNLGGTRYFCSSREVIQSNASRQNIPHFENRQSVSNLSHAISSELITQQNQCNCGQQCCMQKQHHIHCHKRLPYPCSTCMKSSLHNSKQSFNTLNTQNTHTDNFSEEDKDSDRSRYVDQLRRIQYSGGPTAQLLLGNINIQNDQSNPELNLSSDQELHNSNEFNTCLTKSKLNMHKIDLLNTTENQYNQQTDNFVNNEKLEKSRLLYSNEYNCEQQNRYILNSLSTISNVDNSTIKSTHLSDCFV</sequence>
<feature type="domain" description="Ig-like" evidence="9">
    <location>
        <begin position="756"/>
        <end position="792"/>
    </location>
</feature>
<feature type="domain" description="Ig-like" evidence="9">
    <location>
        <begin position="96"/>
        <end position="205"/>
    </location>
</feature>
<dbReference type="InterPro" id="IPR007110">
    <property type="entry name" value="Ig-like_dom"/>
</dbReference>
<dbReference type="SUPFAM" id="SSF48726">
    <property type="entry name" value="Immunoglobulin"/>
    <property type="match status" value="7"/>
</dbReference>
<dbReference type="GO" id="GO:0005911">
    <property type="term" value="C:cell-cell junction"/>
    <property type="evidence" value="ECO:0007669"/>
    <property type="project" value="TreeGrafter"/>
</dbReference>
<evidence type="ECO:0000256" key="2">
    <source>
        <dbReference type="ARBA" id="ARBA00022737"/>
    </source>
</evidence>
<evidence type="ECO:0000256" key="8">
    <source>
        <dbReference type="SAM" id="Phobius"/>
    </source>
</evidence>
<evidence type="ECO:0000256" key="3">
    <source>
        <dbReference type="ARBA" id="ARBA00023136"/>
    </source>
</evidence>
<dbReference type="CDD" id="cd00063">
    <property type="entry name" value="FN3"/>
    <property type="match status" value="1"/>
</dbReference>
<feature type="region of interest" description="Disordered" evidence="7">
    <location>
        <begin position="1512"/>
        <end position="1534"/>
    </location>
</feature>
<dbReference type="SMART" id="SM00408">
    <property type="entry name" value="IGc2"/>
    <property type="match status" value="6"/>
</dbReference>
<dbReference type="InterPro" id="IPR013783">
    <property type="entry name" value="Ig-like_fold"/>
</dbReference>
<feature type="domain" description="Ig-like" evidence="9">
    <location>
        <begin position="230"/>
        <end position="359"/>
    </location>
</feature>
<feature type="domain" description="Ig-like" evidence="9">
    <location>
        <begin position="893"/>
        <end position="990"/>
    </location>
</feature>
<dbReference type="InterPro" id="IPR036179">
    <property type="entry name" value="Ig-like_dom_sf"/>
</dbReference>
<dbReference type="CDD" id="cd00096">
    <property type="entry name" value="Ig"/>
    <property type="match status" value="3"/>
</dbReference>
<dbReference type="SMART" id="SM00409">
    <property type="entry name" value="IG"/>
    <property type="match status" value="8"/>
</dbReference>
<keyword evidence="12" id="KW-1185">Reference proteome</keyword>